<dbReference type="GO" id="GO:0016787">
    <property type="term" value="F:hydrolase activity"/>
    <property type="evidence" value="ECO:0007669"/>
    <property type="project" value="UniProtKB-KW"/>
</dbReference>
<sequence>MNKLPLKLDAPDGHTVSGSLFSPAHPRAVMVISHGMAEHAGRYTGFAEWLCHQGIAVVTFDHRGHGPTCPPDQLGHYSDQDGWHKVVEDLHQVICYARNQYPARPLILFGHSMGSFLAQSCVQRHGESVDTLILSATNRIHRPELLASSFLIGLIRLFRGQCHRSATITRMTFGKFNKHFRPNRTECDWLSRAPEQVDKYLADPLCGFECTTGLWHDFVEGMLSINPALWRKDLPVHLFAGTEDPVGEMGEGIRSHFQAIREAGIETVTLRLFEGGRHEMLNETNSEDVWQYILQCMPASIRYSEASVSA</sequence>
<accession>A0A2G1VFB1</accession>
<name>A0A2G1VFB1_9GAMM</name>
<keyword evidence="2" id="KW-0378">Hydrolase</keyword>
<dbReference type="InterPro" id="IPR022742">
    <property type="entry name" value="Hydrolase_4"/>
</dbReference>
<dbReference type="InterPro" id="IPR051044">
    <property type="entry name" value="MAG_DAG_Lipase"/>
</dbReference>
<proteinExistence type="predicted"/>
<dbReference type="EMBL" id="NTFI01000003">
    <property type="protein sequence ID" value="PHQ25330.1"/>
    <property type="molecule type" value="Genomic_DNA"/>
</dbReference>
<dbReference type="RefSeq" id="WP_099618635.1">
    <property type="nucleotide sequence ID" value="NZ_KZ319340.1"/>
</dbReference>
<evidence type="ECO:0000259" key="1">
    <source>
        <dbReference type="Pfam" id="PF12146"/>
    </source>
</evidence>
<dbReference type="InterPro" id="IPR029058">
    <property type="entry name" value="AB_hydrolase_fold"/>
</dbReference>
<gene>
    <name evidence="2" type="ORF">CLH62_13405</name>
</gene>
<dbReference type="SUPFAM" id="SSF53474">
    <property type="entry name" value="alpha/beta-Hydrolases"/>
    <property type="match status" value="1"/>
</dbReference>
<reference evidence="2 3" key="1">
    <citation type="submission" date="2017-09" db="EMBL/GenBank/DDBJ databases">
        <title>The draft genome sequences of Marinobacter guineae M3B.</title>
        <authorList>
            <person name="Cao J."/>
        </authorList>
    </citation>
    <scope>NUCLEOTIDE SEQUENCE [LARGE SCALE GENOMIC DNA]</scope>
    <source>
        <strain evidence="2 3">M3B</strain>
    </source>
</reference>
<keyword evidence="3" id="KW-1185">Reference proteome</keyword>
<dbReference type="AlphaFoldDB" id="A0A2G1VFB1"/>
<protein>
    <submittedName>
        <fullName evidence="2">Alpha/beta hydrolase</fullName>
    </submittedName>
</protein>
<dbReference type="OrthoDB" id="9806902at2"/>
<dbReference type="Gene3D" id="3.40.50.1820">
    <property type="entry name" value="alpha/beta hydrolase"/>
    <property type="match status" value="1"/>
</dbReference>
<comment type="caution">
    <text evidence="2">The sequence shown here is derived from an EMBL/GenBank/DDBJ whole genome shotgun (WGS) entry which is preliminary data.</text>
</comment>
<evidence type="ECO:0000313" key="2">
    <source>
        <dbReference type="EMBL" id="PHQ25330.1"/>
    </source>
</evidence>
<feature type="domain" description="Serine aminopeptidase S33" evidence="1">
    <location>
        <begin position="25"/>
        <end position="285"/>
    </location>
</feature>
<evidence type="ECO:0000313" key="3">
    <source>
        <dbReference type="Proteomes" id="UP000229044"/>
    </source>
</evidence>
<organism evidence="2 3">
    <name type="scientific">Marinobacter guineae</name>
    <dbReference type="NCBI Taxonomy" id="432303"/>
    <lineage>
        <taxon>Bacteria</taxon>
        <taxon>Pseudomonadati</taxon>
        <taxon>Pseudomonadota</taxon>
        <taxon>Gammaproteobacteria</taxon>
        <taxon>Pseudomonadales</taxon>
        <taxon>Marinobacteraceae</taxon>
        <taxon>Marinobacter</taxon>
    </lineage>
</organism>
<dbReference type="PANTHER" id="PTHR11614">
    <property type="entry name" value="PHOSPHOLIPASE-RELATED"/>
    <property type="match status" value="1"/>
</dbReference>
<dbReference type="Proteomes" id="UP000229044">
    <property type="component" value="Unassembled WGS sequence"/>
</dbReference>
<dbReference type="Pfam" id="PF12146">
    <property type="entry name" value="Hydrolase_4"/>
    <property type="match status" value="1"/>
</dbReference>